<dbReference type="EMBL" id="VMFD01000022">
    <property type="protein sequence ID" value="TSC65926.1"/>
    <property type="molecule type" value="Genomic_DNA"/>
</dbReference>
<evidence type="ECO:0000313" key="2">
    <source>
        <dbReference type="Proteomes" id="UP000316253"/>
    </source>
</evidence>
<reference evidence="1 2" key="1">
    <citation type="submission" date="2017-08" db="EMBL/GenBank/DDBJ databases">
        <title>Mechanisms for carbon and nitrogen cycling indicate functional differentiation within the Candidate Phyla Radiation.</title>
        <authorList>
            <person name="Danczak R.E."/>
            <person name="Johnston M.D."/>
            <person name="Kenah C."/>
            <person name="Slattery M."/>
            <person name="Wrighton K.C."/>
            <person name="Wilkins M.J."/>
        </authorList>
    </citation>
    <scope>NUCLEOTIDE SEQUENCE [LARGE SCALE GENOMIC DNA]</scope>
    <source>
        <strain evidence="1">Gr01-1014_85</strain>
    </source>
</reference>
<accession>A0A554JC19</accession>
<sequence length="163" mass="17567">MSGVVEKAPSLGLRLVRLVPGKMSPVACFDQMMASWPTELAEHLSAAEANQLPSVLYSVLSGDLSCQVLLQQLTPFTVKQALTVIAAMLQTQQFGINGLPLNRHWGVFIVKLPDATLKVLGCCSQSGKPGSWRMQLFSVDHAVVFGSGTRLFSPGQAPTTKER</sequence>
<protein>
    <submittedName>
        <fullName evidence="1">Uncharacterized protein</fullName>
    </submittedName>
</protein>
<dbReference type="AlphaFoldDB" id="A0A554JC19"/>
<name>A0A554JC19_9BACT</name>
<gene>
    <name evidence="1" type="ORF">CEO22_299</name>
</gene>
<dbReference type="Proteomes" id="UP000316253">
    <property type="component" value="Unassembled WGS sequence"/>
</dbReference>
<proteinExistence type="predicted"/>
<organism evidence="1 2">
    <name type="scientific">Candidatus Berkelbacteria bacterium Gr01-1014_85</name>
    <dbReference type="NCBI Taxonomy" id="2017150"/>
    <lineage>
        <taxon>Bacteria</taxon>
        <taxon>Candidatus Berkelbacteria</taxon>
    </lineage>
</organism>
<evidence type="ECO:0000313" key="1">
    <source>
        <dbReference type="EMBL" id="TSC65926.1"/>
    </source>
</evidence>
<comment type="caution">
    <text evidence="1">The sequence shown here is derived from an EMBL/GenBank/DDBJ whole genome shotgun (WGS) entry which is preliminary data.</text>
</comment>